<protein>
    <submittedName>
        <fullName evidence="10">Transcription initiation factor IIE subunit beta</fullName>
    </submittedName>
</protein>
<feature type="compositionally biased region" description="Basic residues" evidence="7">
    <location>
        <begin position="390"/>
        <end position="404"/>
    </location>
</feature>
<evidence type="ECO:0000256" key="6">
    <source>
        <dbReference type="ARBA" id="ARBA00025581"/>
    </source>
</evidence>
<dbReference type="PROSITE" id="PS51351">
    <property type="entry name" value="TFIIE_BETA_C"/>
    <property type="match status" value="1"/>
</dbReference>
<dbReference type="InterPro" id="IPR040501">
    <property type="entry name" value="TFA2_Winged_2"/>
</dbReference>
<keyword evidence="3" id="KW-0238">DNA-binding</keyword>
<feature type="signal peptide" evidence="8">
    <location>
        <begin position="1"/>
        <end position="18"/>
    </location>
</feature>
<name>R9AP51_WALI9</name>
<evidence type="ECO:0000256" key="4">
    <source>
        <dbReference type="ARBA" id="ARBA00023163"/>
    </source>
</evidence>
<keyword evidence="10" id="KW-0648">Protein biosynthesis</keyword>
<evidence type="ECO:0000256" key="1">
    <source>
        <dbReference type="ARBA" id="ARBA00004123"/>
    </source>
</evidence>
<dbReference type="Proteomes" id="UP000014064">
    <property type="component" value="Unassembled WGS sequence"/>
</dbReference>
<comment type="function">
    <text evidence="6">Recruits TFIIH to the initiation complex and stimulates the RNA polymerase II C-terminal domain kinase and DNA-dependent ATPase activities of TFIIH. Both TFIIH and TFIIE are required for promoter clearance by RNA polymerase.</text>
</comment>
<keyword evidence="4" id="KW-0804">Transcription</keyword>
<dbReference type="PANTHER" id="PTHR12716">
    <property type="entry name" value="TRANSCRIPTION INITIATION FACTOR IIE, BETA SUBUNIT"/>
    <property type="match status" value="1"/>
</dbReference>
<evidence type="ECO:0000256" key="7">
    <source>
        <dbReference type="SAM" id="MobiDB-lite"/>
    </source>
</evidence>
<evidence type="ECO:0000256" key="5">
    <source>
        <dbReference type="ARBA" id="ARBA00023242"/>
    </source>
</evidence>
<dbReference type="eggNOG" id="KOG3095">
    <property type="taxonomic scope" value="Eukaryota"/>
</dbReference>
<keyword evidence="8" id="KW-0732">Signal</keyword>
<organism evidence="10 11">
    <name type="scientific">Wallemia ichthyophaga (strain EXF-994 / CBS 113033)</name>
    <dbReference type="NCBI Taxonomy" id="1299270"/>
    <lineage>
        <taxon>Eukaryota</taxon>
        <taxon>Fungi</taxon>
        <taxon>Dikarya</taxon>
        <taxon>Basidiomycota</taxon>
        <taxon>Wallemiomycotina</taxon>
        <taxon>Wallemiomycetes</taxon>
        <taxon>Wallemiales</taxon>
        <taxon>Wallemiaceae</taxon>
        <taxon>Wallemia</taxon>
    </lineage>
</organism>
<evidence type="ECO:0000313" key="10">
    <source>
        <dbReference type="EMBL" id="EOR04009.1"/>
    </source>
</evidence>
<dbReference type="Pfam" id="PF02186">
    <property type="entry name" value="TFIIE_beta"/>
    <property type="match status" value="1"/>
</dbReference>
<gene>
    <name evidence="10" type="ORF">J056_002087</name>
</gene>
<dbReference type="AlphaFoldDB" id="R9AP51"/>
<evidence type="ECO:0000256" key="2">
    <source>
        <dbReference type="ARBA" id="ARBA00023015"/>
    </source>
</evidence>
<feature type="region of interest" description="Disordered" evidence="7">
    <location>
        <begin position="45"/>
        <end position="183"/>
    </location>
</feature>
<dbReference type="Pfam" id="PF18121">
    <property type="entry name" value="TFA2_Winged_2"/>
    <property type="match status" value="1"/>
</dbReference>
<feature type="chain" id="PRO_5004480456" evidence="8">
    <location>
        <begin position="19"/>
        <end position="534"/>
    </location>
</feature>
<accession>R9AP51</accession>
<evidence type="ECO:0000256" key="3">
    <source>
        <dbReference type="ARBA" id="ARBA00023125"/>
    </source>
</evidence>
<comment type="subcellular location">
    <subcellularLocation>
        <location evidence="1">Nucleus</location>
    </subcellularLocation>
</comment>
<dbReference type="GeneID" id="20375039"/>
<feature type="region of interest" description="Disordered" evidence="7">
    <location>
        <begin position="491"/>
        <end position="534"/>
    </location>
</feature>
<dbReference type="OrthoDB" id="3907302at2759"/>
<dbReference type="InterPro" id="IPR054600">
    <property type="entry name" value="TFA2_E-tether"/>
</dbReference>
<dbReference type="PANTHER" id="PTHR12716:SF8">
    <property type="entry name" value="TRANSCRIPTION INITIATION FACTOR IIE SUBUNIT BETA"/>
    <property type="match status" value="1"/>
</dbReference>
<dbReference type="KEGG" id="wic:J056_002087"/>
<dbReference type="GO" id="GO:0006367">
    <property type="term" value="P:transcription initiation at RNA polymerase II promoter"/>
    <property type="evidence" value="ECO:0007669"/>
    <property type="project" value="InterPro"/>
</dbReference>
<dbReference type="HOGENOM" id="CLU_510194_0_0_1"/>
<evidence type="ECO:0000256" key="8">
    <source>
        <dbReference type="SAM" id="SignalP"/>
    </source>
</evidence>
<reference evidence="11" key="1">
    <citation type="journal article" date="2013" name="BMC Genomics">
        <title>Genome and transcriptome sequencing of the halophilic fungus Wallemia ichthyophaga: haloadaptations present and absent.</title>
        <authorList>
            <person name="Zajc J."/>
            <person name="Liu Y."/>
            <person name="Dai W."/>
            <person name="Yang Z."/>
            <person name="Hu J."/>
            <person name="Gostincar C."/>
            <person name="Gunde-Cimerman N."/>
        </authorList>
    </citation>
    <scope>NUCLEOTIDE SEQUENCE [LARGE SCALE GENOMIC DNA]</scope>
    <source>
        <strain evidence="11">EXF-994 / CBS 113033</strain>
    </source>
</reference>
<feature type="region of interest" description="Disordered" evidence="7">
    <location>
        <begin position="371"/>
        <end position="405"/>
    </location>
</feature>
<dbReference type="InterPro" id="IPR016656">
    <property type="entry name" value="TFIIE-bsu"/>
</dbReference>
<feature type="compositionally biased region" description="Basic and acidic residues" evidence="7">
    <location>
        <begin position="496"/>
        <end position="534"/>
    </location>
</feature>
<keyword evidence="5" id="KW-0539">Nucleus</keyword>
<evidence type="ECO:0000313" key="11">
    <source>
        <dbReference type="Proteomes" id="UP000014064"/>
    </source>
</evidence>
<dbReference type="Pfam" id="PF22254">
    <property type="entry name" value="TFA2_E-tether"/>
    <property type="match status" value="1"/>
</dbReference>
<keyword evidence="2" id="KW-0805">Transcription regulation</keyword>
<dbReference type="GO" id="GO:0003677">
    <property type="term" value="F:DNA binding"/>
    <property type="evidence" value="ECO:0007669"/>
    <property type="project" value="UniProtKB-KW"/>
</dbReference>
<evidence type="ECO:0000259" key="9">
    <source>
        <dbReference type="PROSITE" id="PS51351"/>
    </source>
</evidence>
<proteinExistence type="predicted"/>
<sequence length="534" mass="59368">MKLTYIVGLLAVTVLASAKMEVKRGADQNGSLDKAIQSGQWIEDLWGAGNYPNNGESKGESKQPEEGKKEGNENKESSEPSKQPEDNKKETPAKQPEENQKESPKEPESGNKEKGSQVQKDKCGYTPEEKEKSLQAQAQAFRKKVASQQPQAWGGVESRSPSVAPTPGAGANGDDGIPIAGSQQAAAAAAARRKKNNEIFSQPRDTGVGMHINSQLAYLVQFIKDYNAPIRLEDLIVRSGIELIRTPGLLDLFNSHDRVQHDTKLDLYSYRHDFPMKSKAELLAHVKAYAPRGGMRVNILKESWPGAPQAIDELEREKEIIVLRGKDGQGMRTVFENNVKDAIEVQDEFRGLWNSLNVPVESEVARDLDDAGLKRTSKTEVAPAAPQQAQKKRKKAGSSNRRVKITNTHLQEQGIDLSKDFVPPVRSSIALLVVAAVLSVSTAAPLDVRGFGAGKRALRVRDKHDGRIDFHHLTHEEEKELNSSGEYYPELYSEEAINHKGEHKGEHKHHDDKHEHDDHKENKHDEKDMHNEEH</sequence>
<dbReference type="STRING" id="1299270.R9AP51"/>
<feature type="compositionally biased region" description="Basic and acidic residues" evidence="7">
    <location>
        <begin position="57"/>
        <end position="133"/>
    </location>
</feature>
<keyword evidence="11" id="KW-1185">Reference proteome</keyword>
<dbReference type="InterPro" id="IPR003166">
    <property type="entry name" value="TFIIE_bsu_DNA-bd"/>
</dbReference>
<feature type="domain" description="TFIIE beta" evidence="9">
    <location>
        <begin position="200"/>
        <end position="277"/>
    </location>
</feature>
<dbReference type="GO" id="GO:0005673">
    <property type="term" value="C:transcription factor TFIIE complex"/>
    <property type="evidence" value="ECO:0007669"/>
    <property type="project" value="InterPro"/>
</dbReference>
<dbReference type="GO" id="GO:0001097">
    <property type="term" value="F:TFIIH-class transcription factor complex binding"/>
    <property type="evidence" value="ECO:0007669"/>
    <property type="project" value="TreeGrafter"/>
</dbReference>
<dbReference type="EMBL" id="KE007225">
    <property type="protein sequence ID" value="EOR04009.1"/>
    <property type="molecule type" value="Genomic_DNA"/>
</dbReference>
<keyword evidence="10" id="KW-0396">Initiation factor</keyword>
<dbReference type="GO" id="GO:0003743">
    <property type="term" value="F:translation initiation factor activity"/>
    <property type="evidence" value="ECO:0007669"/>
    <property type="project" value="UniProtKB-KW"/>
</dbReference>
<dbReference type="RefSeq" id="XP_009266226.1">
    <property type="nucleotide sequence ID" value="XM_009267951.1"/>
</dbReference>